<dbReference type="GO" id="GO:0004497">
    <property type="term" value="F:monooxygenase activity"/>
    <property type="evidence" value="ECO:0007669"/>
    <property type="project" value="UniProtKB-KW"/>
</dbReference>
<dbReference type="Gene3D" id="3.50.50.60">
    <property type="entry name" value="FAD/NAD(P)-binding domain"/>
    <property type="match status" value="1"/>
</dbReference>
<evidence type="ECO:0000256" key="3">
    <source>
        <dbReference type="ARBA" id="ARBA00024018"/>
    </source>
</evidence>
<dbReference type="OrthoDB" id="1878542at2759"/>
<comment type="similarity">
    <text evidence="3">Belongs to the 3-hydroxybenzoate 6-hydroxylase family.</text>
</comment>
<dbReference type="EMBL" id="PQIB02000013">
    <property type="protein sequence ID" value="RLM75552.1"/>
    <property type="molecule type" value="Genomic_DNA"/>
</dbReference>
<feature type="compositionally biased region" description="Basic residues" evidence="4">
    <location>
        <begin position="350"/>
        <end position="374"/>
    </location>
</feature>
<proteinExistence type="inferred from homology"/>
<evidence type="ECO:0000313" key="6">
    <source>
        <dbReference type="EMBL" id="RLM75552.1"/>
    </source>
</evidence>
<evidence type="ECO:0000256" key="1">
    <source>
        <dbReference type="ARBA" id="ARBA00023002"/>
    </source>
</evidence>
<feature type="compositionally biased region" description="Low complexity" evidence="4">
    <location>
        <begin position="437"/>
        <end position="451"/>
    </location>
</feature>
<feature type="compositionally biased region" description="Low complexity" evidence="4">
    <location>
        <begin position="375"/>
        <end position="385"/>
    </location>
</feature>
<accession>A0A3L6QAB4</accession>
<sequence length="462" mass="49271">MDPNKFDGPAKRIVALSLCQAITGHQSSFLVPLFVTCLPSTCRRAPRSGTRSVRLPPTVVIHSARPTDPFHELASRPDNHRGGARQMAGGGGDAVAAAAVKKDVEPEVVIVGGGIAGLATALALRRAGAARGRVGGGVLVLERHAGLRATGAALTIFPNGWFALRALGVAHKLTSRYDAYETSKVTNLETGATQVFRFAGNKDKDEEVRVRAVDRKALLEALAEELPPGTVRFSSKLVSIDTERAAGGSSETVVLRLDDGTVIRAKVRRHSSSVHHHIILAVAVYAWLVLSGPDRVRRRALGGGAVAGAPGAGELGPVLRPRALHLPRRPRHQAGAPAVPLAGSQGGHGAHQRHRHLLVPRQRHRPCRQAKSLHSHTASSSSQIHPVLRSSEPPPPHLYLQRKKPPGTRPRPCARSPRTWPATCPRSTWTWCAAPTTATSRGRRSCTGTRCPSSPARRRAGP</sequence>
<gene>
    <name evidence="6" type="ORF">C2845_PM15G08170</name>
</gene>
<keyword evidence="1" id="KW-0560">Oxidoreductase</keyword>
<evidence type="ECO:0000256" key="2">
    <source>
        <dbReference type="ARBA" id="ARBA00023033"/>
    </source>
</evidence>
<dbReference type="PANTHER" id="PTHR45934">
    <property type="entry name" value="FAD/NAD(P)-BINDING OXIDOREDUCTASE FAMILY PROTEIN"/>
    <property type="match status" value="1"/>
</dbReference>
<name>A0A3L6QAB4_PANMI</name>
<dbReference type="AlphaFoldDB" id="A0A3L6QAB4"/>
<dbReference type="Proteomes" id="UP000275267">
    <property type="component" value="Unassembled WGS sequence"/>
</dbReference>
<organism evidence="6 7">
    <name type="scientific">Panicum miliaceum</name>
    <name type="common">Proso millet</name>
    <name type="synonym">Broomcorn millet</name>
    <dbReference type="NCBI Taxonomy" id="4540"/>
    <lineage>
        <taxon>Eukaryota</taxon>
        <taxon>Viridiplantae</taxon>
        <taxon>Streptophyta</taxon>
        <taxon>Embryophyta</taxon>
        <taxon>Tracheophyta</taxon>
        <taxon>Spermatophyta</taxon>
        <taxon>Magnoliopsida</taxon>
        <taxon>Liliopsida</taxon>
        <taxon>Poales</taxon>
        <taxon>Poaceae</taxon>
        <taxon>PACMAD clade</taxon>
        <taxon>Panicoideae</taxon>
        <taxon>Panicodae</taxon>
        <taxon>Paniceae</taxon>
        <taxon>Panicinae</taxon>
        <taxon>Panicum</taxon>
        <taxon>Panicum sect. Panicum</taxon>
    </lineage>
</organism>
<feature type="region of interest" description="Disordered" evidence="4">
    <location>
        <begin position="437"/>
        <end position="462"/>
    </location>
</feature>
<dbReference type="SUPFAM" id="SSF51905">
    <property type="entry name" value="FAD/NAD(P)-binding domain"/>
    <property type="match status" value="1"/>
</dbReference>
<feature type="region of interest" description="Disordered" evidence="4">
    <location>
        <begin position="333"/>
        <end position="423"/>
    </location>
</feature>
<evidence type="ECO:0000259" key="5">
    <source>
        <dbReference type="Pfam" id="PF01494"/>
    </source>
</evidence>
<comment type="caution">
    <text evidence="6">The sequence shown here is derived from an EMBL/GenBank/DDBJ whole genome shotgun (WGS) entry which is preliminary data.</text>
</comment>
<dbReference type="GO" id="GO:0071949">
    <property type="term" value="F:FAD binding"/>
    <property type="evidence" value="ECO:0007669"/>
    <property type="project" value="InterPro"/>
</dbReference>
<dbReference type="STRING" id="4540.A0A3L6QAB4"/>
<dbReference type="PANTHER" id="PTHR45934:SF1">
    <property type="entry name" value="OS04G0423100 PROTEIN"/>
    <property type="match status" value="1"/>
</dbReference>
<dbReference type="InterPro" id="IPR036188">
    <property type="entry name" value="FAD/NAD-bd_sf"/>
</dbReference>
<keyword evidence="2" id="KW-0503">Monooxygenase</keyword>
<feature type="domain" description="FAD-binding" evidence="5">
    <location>
        <begin position="107"/>
        <end position="243"/>
    </location>
</feature>
<dbReference type="InterPro" id="IPR044560">
    <property type="entry name" value="MOase"/>
</dbReference>
<dbReference type="Pfam" id="PF01494">
    <property type="entry name" value="FAD_binding_3"/>
    <property type="match status" value="1"/>
</dbReference>
<evidence type="ECO:0000256" key="4">
    <source>
        <dbReference type="SAM" id="MobiDB-lite"/>
    </source>
</evidence>
<protein>
    <recommendedName>
        <fullName evidence="5">FAD-binding domain-containing protein</fullName>
    </recommendedName>
</protein>
<evidence type="ECO:0000313" key="7">
    <source>
        <dbReference type="Proteomes" id="UP000275267"/>
    </source>
</evidence>
<reference evidence="7" key="1">
    <citation type="journal article" date="2019" name="Nat. Commun.">
        <title>The genome of broomcorn millet.</title>
        <authorList>
            <person name="Zou C."/>
            <person name="Miki D."/>
            <person name="Li D."/>
            <person name="Tang Q."/>
            <person name="Xiao L."/>
            <person name="Rajput S."/>
            <person name="Deng P."/>
            <person name="Jia W."/>
            <person name="Huang R."/>
            <person name="Zhang M."/>
            <person name="Sun Y."/>
            <person name="Hu J."/>
            <person name="Fu X."/>
            <person name="Schnable P.S."/>
            <person name="Li F."/>
            <person name="Zhang H."/>
            <person name="Feng B."/>
            <person name="Zhu X."/>
            <person name="Liu R."/>
            <person name="Schnable J.C."/>
            <person name="Zhu J.-K."/>
            <person name="Zhang H."/>
        </authorList>
    </citation>
    <scope>NUCLEOTIDE SEQUENCE [LARGE SCALE GENOMIC DNA]</scope>
</reference>
<dbReference type="InterPro" id="IPR002938">
    <property type="entry name" value="FAD-bd"/>
</dbReference>
<keyword evidence="7" id="KW-1185">Reference proteome</keyword>